<dbReference type="RefSeq" id="WP_192763709.1">
    <property type="nucleotide sequence ID" value="NZ_JADBDZ010000001.1"/>
</dbReference>
<evidence type="ECO:0000313" key="3">
    <source>
        <dbReference type="Proteomes" id="UP000627838"/>
    </source>
</evidence>
<dbReference type="Gene3D" id="3.30.9.10">
    <property type="entry name" value="D-Amino Acid Oxidase, subunit A, domain 2"/>
    <property type="match status" value="1"/>
</dbReference>
<gene>
    <name evidence="2" type="ORF">H4W34_007759</name>
</gene>
<dbReference type="Proteomes" id="UP000627838">
    <property type="component" value="Unassembled WGS sequence"/>
</dbReference>
<dbReference type="PANTHER" id="PTHR46865">
    <property type="entry name" value="OXIDOREDUCTASE-RELATED"/>
    <property type="match status" value="1"/>
</dbReference>
<dbReference type="Gene3D" id="3.50.50.60">
    <property type="entry name" value="FAD/NAD(P)-binding domain"/>
    <property type="match status" value="1"/>
</dbReference>
<name>A0ABR9K520_9ACTN</name>
<evidence type="ECO:0000259" key="1">
    <source>
        <dbReference type="Pfam" id="PF01494"/>
    </source>
</evidence>
<dbReference type="InterPro" id="IPR036188">
    <property type="entry name" value="FAD/NAD-bd_sf"/>
</dbReference>
<dbReference type="Pfam" id="PF01494">
    <property type="entry name" value="FAD_binding_3"/>
    <property type="match status" value="1"/>
</dbReference>
<proteinExistence type="predicted"/>
<feature type="domain" description="FAD-binding" evidence="1">
    <location>
        <begin position="2"/>
        <end position="312"/>
    </location>
</feature>
<dbReference type="PRINTS" id="PR00420">
    <property type="entry name" value="RNGMNOXGNASE"/>
</dbReference>
<dbReference type="InterPro" id="IPR002938">
    <property type="entry name" value="FAD-bd"/>
</dbReference>
<dbReference type="EMBL" id="JADBDZ010000001">
    <property type="protein sequence ID" value="MBE1537926.1"/>
    <property type="molecule type" value="Genomic_DNA"/>
</dbReference>
<evidence type="ECO:0000313" key="2">
    <source>
        <dbReference type="EMBL" id="MBE1537926.1"/>
    </source>
</evidence>
<dbReference type="InterPro" id="IPR051704">
    <property type="entry name" value="FAD_aromatic-hydroxylase"/>
</dbReference>
<protein>
    <submittedName>
        <fullName evidence="2">2-polyprenyl-6-methoxyphenol hydroxylase-like FAD-dependent oxidoreductase</fullName>
    </submittedName>
</protein>
<accession>A0ABR9K520</accession>
<sequence>MKILVAGGGVAGLTLAYWLHRRGMTPVVAERSPEGRLGGYGFDLVGTGHDIAARMGIAGRLAARTLPIDSVDFVDGSGRTLARLGAPLLDRITRGRNLALLHSTLEDELIEAVRDDVEIRFDLPVESLVQDADGVTARFPGGEERFDLVVGADGVHSAVRRAIFGGDGHARHLGCTMACFPVPDRYGAGRVRTHYTEPGRQVVTYGTGRPGELIALFLFRDEPGPVPRAARLDRLRDVFAGAGWITPRLLADAPESREIFMDAMTQIELPRWHRGRVALIGDACGCLTLVSAQGVSMAMAGAYVLAEQLATADHRTAFARYERRLRPEVVRRQRNARLFARTLVPATRTGLAAQNLMSRFVMRDAFAPLLRRRFGADSILPA</sequence>
<reference evidence="2 3" key="1">
    <citation type="submission" date="2020-10" db="EMBL/GenBank/DDBJ databases">
        <title>Sequencing the genomes of 1000 actinobacteria strains.</title>
        <authorList>
            <person name="Klenk H.-P."/>
        </authorList>
    </citation>
    <scope>NUCLEOTIDE SEQUENCE [LARGE SCALE GENOMIC DNA]</scope>
    <source>
        <strain evidence="2 3">DSM 46744</strain>
    </source>
</reference>
<keyword evidence="3" id="KW-1185">Reference proteome</keyword>
<comment type="caution">
    <text evidence="2">The sequence shown here is derived from an EMBL/GenBank/DDBJ whole genome shotgun (WGS) entry which is preliminary data.</text>
</comment>
<organism evidence="2 3">
    <name type="scientific">Actinomadura algeriensis</name>
    <dbReference type="NCBI Taxonomy" id="1679523"/>
    <lineage>
        <taxon>Bacteria</taxon>
        <taxon>Bacillati</taxon>
        <taxon>Actinomycetota</taxon>
        <taxon>Actinomycetes</taxon>
        <taxon>Streptosporangiales</taxon>
        <taxon>Thermomonosporaceae</taxon>
        <taxon>Actinomadura</taxon>
    </lineage>
</organism>
<dbReference type="SUPFAM" id="SSF51905">
    <property type="entry name" value="FAD/NAD(P)-binding domain"/>
    <property type="match status" value="1"/>
</dbReference>